<keyword evidence="1" id="KW-0732">Signal</keyword>
<dbReference type="RefSeq" id="WP_271921205.1">
    <property type="nucleotide sequence ID" value="NZ_JAQNDO010000001.1"/>
</dbReference>
<feature type="signal peptide" evidence="1">
    <location>
        <begin position="1"/>
        <end position="28"/>
    </location>
</feature>
<comment type="caution">
    <text evidence="3">The sequence shown here is derived from an EMBL/GenBank/DDBJ whole genome shotgun (WGS) entry which is preliminary data.</text>
</comment>
<dbReference type="Pfam" id="PF05036">
    <property type="entry name" value="SPOR"/>
    <property type="match status" value="1"/>
</dbReference>
<dbReference type="EMBL" id="JAQNDO010000001">
    <property type="protein sequence ID" value="MDC0744562.1"/>
    <property type="molecule type" value="Genomic_DNA"/>
</dbReference>
<feature type="domain" description="SPOR" evidence="2">
    <location>
        <begin position="182"/>
        <end position="220"/>
    </location>
</feature>
<evidence type="ECO:0000259" key="2">
    <source>
        <dbReference type="Pfam" id="PF05036"/>
    </source>
</evidence>
<accession>A0ABT5ETA9</accession>
<reference evidence="3 4" key="1">
    <citation type="submission" date="2022-11" db="EMBL/GenBank/DDBJ databases">
        <title>Minimal conservation of predation-associated metabolite biosynthetic gene clusters underscores biosynthetic potential of Myxococcota including descriptions for ten novel species: Archangium lansinium sp. nov., Myxococcus landrumus sp. nov., Nannocystis bai.</title>
        <authorList>
            <person name="Ahearne A."/>
            <person name="Stevens C."/>
            <person name="Dowd S."/>
        </authorList>
    </citation>
    <scope>NUCLEOTIDE SEQUENCE [LARGE SCALE GENOMIC DNA]</scope>
    <source>
        <strain evidence="3 4">RJM3</strain>
    </source>
</reference>
<dbReference type="InterPro" id="IPR036680">
    <property type="entry name" value="SPOR-like_sf"/>
</dbReference>
<evidence type="ECO:0000313" key="3">
    <source>
        <dbReference type="EMBL" id="MDC0744562.1"/>
    </source>
</evidence>
<feature type="chain" id="PRO_5045288946" evidence="1">
    <location>
        <begin position="29"/>
        <end position="237"/>
    </location>
</feature>
<proteinExistence type="predicted"/>
<evidence type="ECO:0000256" key="1">
    <source>
        <dbReference type="SAM" id="SignalP"/>
    </source>
</evidence>
<dbReference type="SUPFAM" id="SSF110997">
    <property type="entry name" value="Sporulation related repeat"/>
    <property type="match status" value="1"/>
</dbReference>
<gene>
    <name evidence="3" type="ORF">POL67_24730</name>
</gene>
<protein>
    <submittedName>
        <fullName evidence="3">SPOR domain-containing protein</fullName>
    </submittedName>
</protein>
<keyword evidence="4" id="KW-1185">Reference proteome</keyword>
<dbReference type="InterPro" id="IPR007730">
    <property type="entry name" value="SPOR-like_dom"/>
</dbReference>
<dbReference type="Gene3D" id="3.30.70.1070">
    <property type="entry name" value="Sporulation related repeat"/>
    <property type="match status" value="1"/>
</dbReference>
<organism evidence="3 4">
    <name type="scientific">Polyangium mundeleinium</name>
    <dbReference type="NCBI Taxonomy" id="2995306"/>
    <lineage>
        <taxon>Bacteria</taxon>
        <taxon>Pseudomonadati</taxon>
        <taxon>Myxococcota</taxon>
        <taxon>Polyangia</taxon>
        <taxon>Polyangiales</taxon>
        <taxon>Polyangiaceae</taxon>
        <taxon>Polyangium</taxon>
    </lineage>
</organism>
<sequence length="237" mass="24844">MRSSLHAVLRPFLALGLAGLLSTATRDAAACWDGWYAEVGGVGITRGLGVAEWNPEHAREAARWGARINALLPPGAALAIEWDEATCASDQGACGAVTTIAAGSEDLPATFRAVAKAFHVPAAKVRKARALDPELYTVQIFAGSKRRALAVKDHVAALDAGDHGFFVEGGFPAPKQTAHVLRDPEADGPHRVIVGTFLSRKEARAALAGLRAKGFGGYVRALPAGKAIQEESFTKMG</sequence>
<name>A0ABT5ETA9_9BACT</name>
<evidence type="ECO:0000313" key="4">
    <source>
        <dbReference type="Proteomes" id="UP001221411"/>
    </source>
</evidence>
<dbReference type="Proteomes" id="UP001221411">
    <property type="component" value="Unassembled WGS sequence"/>
</dbReference>